<accession>A0A1G9P6L6</accession>
<dbReference type="InterPro" id="IPR035068">
    <property type="entry name" value="TldD/PmbA_N"/>
</dbReference>
<dbReference type="InterPro" id="IPR047657">
    <property type="entry name" value="PmbA"/>
</dbReference>
<proteinExistence type="inferred from homology"/>
<name>A0A1G9P6L6_9FIRM</name>
<dbReference type="InterPro" id="IPR036059">
    <property type="entry name" value="TldD/PmbA_sf"/>
</dbReference>
<evidence type="ECO:0000259" key="2">
    <source>
        <dbReference type="Pfam" id="PF01523"/>
    </source>
</evidence>
<dbReference type="GO" id="GO:0008237">
    <property type="term" value="F:metallopeptidase activity"/>
    <property type="evidence" value="ECO:0007669"/>
    <property type="project" value="InterPro"/>
</dbReference>
<evidence type="ECO:0000313" key="6">
    <source>
        <dbReference type="Proteomes" id="UP000199476"/>
    </source>
</evidence>
<organism evidence="5 6">
    <name type="scientific">Halarsenatibacter silvermanii</name>
    <dbReference type="NCBI Taxonomy" id="321763"/>
    <lineage>
        <taxon>Bacteria</taxon>
        <taxon>Bacillati</taxon>
        <taxon>Bacillota</taxon>
        <taxon>Clostridia</taxon>
        <taxon>Halanaerobiales</taxon>
        <taxon>Halarsenatibacteraceae</taxon>
        <taxon>Halarsenatibacter</taxon>
    </lineage>
</organism>
<evidence type="ECO:0000259" key="4">
    <source>
        <dbReference type="Pfam" id="PF19290"/>
    </source>
</evidence>
<dbReference type="PANTHER" id="PTHR43421">
    <property type="entry name" value="METALLOPROTEASE PMBA"/>
    <property type="match status" value="1"/>
</dbReference>
<dbReference type="GO" id="GO:0005829">
    <property type="term" value="C:cytosol"/>
    <property type="evidence" value="ECO:0007669"/>
    <property type="project" value="TreeGrafter"/>
</dbReference>
<dbReference type="STRING" id="321763.SAMN04488692_11220"/>
<sequence length="448" mass="48612">MDDISELKGEKICREILERGLELKGIDEIEVFFQSNKTNEIKIEQNDIGVPKTNYYRGVGIRVFQNGGQGFSSTNVMGEEEIEKALKNAASIAKKSPADPDNKLPEPGKIAGVEDIYDETIEDIKLENLIENASDFKNEFLMDSRGIIDSASFKSSRSVRAIANSRGISAEEKSTHFQSSAIGFAREDDDISSFDIETQAACQYKDFKPVVSAENLREKVISSLGARKIEGFTGKILLAPEAAAKLIVNPIISAINAKNVADGLSPWKNKLNEKVTSEKITLSDRSSLPGGVGSKSFDREGVPPVDMEIIENGVLKNLLHNSYSASYFDTKSNGHARGGAQSTPGVGTTNVLLRKGDLPVSEICRSIKKGLLVNRYSGSADHLSGSFSGAVKGGYLISSGDKKPVREAMISGNIYELLNKVEAVSRDTSQVGSFRLPYLLFKNVDITG</sequence>
<dbReference type="SUPFAM" id="SSF111283">
    <property type="entry name" value="Putative modulator of DNA gyrase, PmbA/TldD"/>
    <property type="match status" value="1"/>
</dbReference>
<evidence type="ECO:0000313" key="5">
    <source>
        <dbReference type="EMBL" id="SDL94183.1"/>
    </source>
</evidence>
<dbReference type="Pfam" id="PF19290">
    <property type="entry name" value="PmbA_TldD_2nd"/>
    <property type="match status" value="1"/>
</dbReference>
<dbReference type="EMBL" id="FNGO01000012">
    <property type="protein sequence ID" value="SDL94183.1"/>
    <property type="molecule type" value="Genomic_DNA"/>
</dbReference>
<protein>
    <submittedName>
        <fullName evidence="5">PmbA protein</fullName>
    </submittedName>
</protein>
<keyword evidence="6" id="KW-1185">Reference proteome</keyword>
<dbReference type="OrthoDB" id="9803213at2"/>
<reference evidence="5 6" key="1">
    <citation type="submission" date="2016-10" db="EMBL/GenBank/DDBJ databases">
        <authorList>
            <person name="de Groot N.N."/>
        </authorList>
    </citation>
    <scope>NUCLEOTIDE SEQUENCE [LARGE SCALE GENOMIC DNA]</scope>
    <source>
        <strain evidence="5 6">SLAS-1</strain>
    </source>
</reference>
<feature type="domain" description="Metalloprotease TldD/E C-terminal" evidence="3">
    <location>
        <begin position="235"/>
        <end position="448"/>
    </location>
</feature>
<evidence type="ECO:0000259" key="3">
    <source>
        <dbReference type="Pfam" id="PF19289"/>
    </source>
</evidence>
<dbReference type="AlphaFoldDB" id="A0A1G9P6L6"/>
<dbReference type="RefSeq" id="WP_159429865.1">
    <property type="nucleotide sequence ID" value="NZ_FNGO01000012.1"/>
</dbReference>
<dbReference type="Proteomes" id="UP000199476">
    <property type="component" value="Unassembled WGS sequence"/>
</dbReference>
<dbReference type="Pfam" id="PF01523">
    <property type="entry name" value="PmbA_TldD_1st"/>
    <property type="match status" value="1"/>
</dbReference>
<dbReference type="Gene3D" id="3.30.2290.10">
    <property type="entry name" value="PmbA/TldD superfamily"/>
    <property type="match status" value="1"/>
</dbReference>
<dbReference type="InterPro" id="IPR045569">
    <property type="entry name" value="Metalloprtase-TldD/E_C"/>
</dbReference>
<dbReference type="PANTHER" id="PTHR43421:SF1">
    <property type="entry name" value="METALLOPROTEASE PMBA"/>
    <property type="match status" value="1"/>
</dbReference>
<feature type="domain" description="Metalloprotease TldD/E N-terminal" evidence="2">
    <location>
        <begin position="30"/>
        <end position="93"/>
    </location>
</feature>
<evidence type="ECO:0000256" key="1">
    <source>
        <dbReference type="ARBA" id="ARBA00005836"/>
    </source>
</evidence>
<dbReference type="InterPro" id="IPR045570">
    <property type="entry name" value="Metalloprtase-TldD/E_cen_dom"/>
</dbReference>
<dbReference type="InterPro" id="IPR002510">
    <property type="entry name" value="Metalloprtase-TldD/E_N"/>
</dbReference>
<dbReference type="GO" id="GO:0006508">
    <property type="term" value="P:proteolysis"/>
    <property type="evidence" value="ECO:0007669"/>
    <property type="project" value="InterPro"/>
</dbReference>
<gene>
    <name evidence="5" type="ORF">SAMN04488692_11220</name>
</gene>
<feature type="domain" description="Metalloprotease TldD/E central" evidence="4">
    <location>
        <begin position="122"/>
        <end position="204"/>
    </location>
</feature>
<dbReference type="Pfam" id="PF19289">
    <property type="entry name" value="PmbA_TldD_3rd"/>
    <property type="match status" value="1"/>
</dbReference>
<comment type="similarity">
    <text evidence="1">Belongs to the peptidase U62 family.</text>
</comment>